<gene>
    <name evidence="3" type="ORF">ACETAC_02985</name>
</gene>
<dbReference type="AlphaFoldDB" id="A0A975GB69"/>
<keyword evidence="4" id="KW-1185">Reference proteome</keyword>
<dbReference type="Gene3D" id="1.10.530.10">
    <property type="match status" value="1"/>
</dbReference>
<dbReference type="PANTHER" id="PTHR37423">
    <property type="entry name" value="SOLUBLE LYTIC MUREIN TRANSGLYCOSYLASE-RELATED"/>
    <property type="match status" value="1"/>
</dbReference>
<dbReference type="Proteomes" id="UP000671913">
    <property type="component" value="Chromosome"/>
</dbReference>
<reference evidence="3" key="1">
    <citation type="submission" date="2020-08" db="EMBL/GenBank/DDBJ databases">
        <title>Genomic insights into the carbon and energy metabolism of the first obligate autotrophic acetogenic bacterium Aceticella autotrophica gen. nov., sp. nov.</title>
        <authorList>
            <person name="Toshchakov S.V."/>
            <person name="Elcheninov A.G."/>
            <person name="Kublanov I.V."/>
            <person name="Frolov E.N."/>
            <person name="Lebedinsky A.V."/>
        </authorList>
    </citation>
    <scope>NUCLEOTIDE SEQUENCE</scope>
    <source>
        <strain evidence="3">3443-3Ac</strain>
    </source>
</reference>
<organism evidence="3 4">
    <name type="scientific">Aceticella autotrophica</name>
    <dbReference type="NCBI Taxonomy" id="2755338"/>
    <lineage>
        <taxon>Bacteria</taxon>
        <taxon>Bacillati</taxon>
        <taxon>Bacillota</taxon>
        <taxon>Clostridia</taxon>
        <taxon>Thermoanaerobacterales</taxon>
        <taxon>Thermoanaerobacteraceae</taxon>
        <taxon>Aceticella</taxon>
    </lineage>
</organism>
<dbReference type="KEGG" id="aaut:ACETAC_02985"/>
<dbReference type="SUPFAM" id="SSF53955">
    <property type="entry name" value="Lysozyme-like"/>
    <property type="match status" value="1"/>
</dbReference>
<protein>
    <submittedName>
        <fullName evidence="3">Lytic transglycosylase domain-containing protein</fullName>
    </submittedName>
</protein>
<evidence type="ECO:0000256" key="1">
    <source>
        <dbReference type="ARBA" id="ARBA00007734"/>
    </source>
</evidence>
<dbReference type="InterPro" id="IPR000189">
    <property type="entry name" value="Transglyc_AS"/>
</dbReference>
<dbReference type="InterPro" id="IPR008258">
    <property type="entry name" value="Transglycosylase_SLT_dom_1"/>
</dbReference>
<evidence type="ECO:0000259" key="2">
    <source>
        <dbReference type="Pfam" id="PF01464"/>
    </source>
</evidence>
<dbReference type="GO" id="GO:0008933">
    <property type="term" value="F:peptidoglycan lytic transglycosylase activity"/>
    <property type="evidence" value="ECO:0007669"/>
    <property type="project" value="InterPro"/>
</dbReference>
<accession>A0A975GB69</accession>
<evidence type="ECO:0000313" key="3">
    <source>
        <dbReference type="EMBL" id="QSZ27867.1"/>
    </source>
</evidence>
<dbReference type="PROSITE" id="PS00922">
    <property type="entry name" value="TRANSGLYCOSYLASE"/>
    <property type="match status" value="1"/>
</dbReference>
<comment type="similarity">
    <text evidence="1">Belongs to the transglycosylase Slt family.</text>
</comment>
<dbReference type="GO" id="GO:0016020">
    <property type="term" value="C:membrane"/>
    <property type="evidence" value="ECO:0007669"/>
    <property type="project" value="InterPro"/>
</dbReference>
<evidence type="ECO:0000313" key="4">
    <source>
        <dbReference type="Proteomes" id="UP000671913"/>
    </source>
</evidence>
<feature type="domain" description="Transglycosylase SLT" evidence="2">
    <location>
        <begin position="79"/>
        <end position="176"/>
    </location>
</feature>
<dbReference type="InterPro" id="IPR023346">
    <property type="entry name" value="Lysozyme-like_dom_sf"/>
</dbReference>
<proteinExistence type="inferred from homology"/>
<dbReference type="RefSeq" id="WP_284680585.1">
    <property type="nucleotide sequence ID" value="NZ_CP060096.1"/>
</dbReference>
<sequence>MDYINNLIISKLNEIQSRLPVSINLISKNSNISFKEVLDELYPEKSISTNDINHTLKADNNGNTAVKNKSALMEEINKYVIQASQKYGVGSNLINAVIKAESDYNPNSVSKAGAVGLMQLMPSTADFLSINNPFDIEQNIDGGVRYLKTLITKYNDLPKAIAAYNAGPAAVDKYNGIPPYNETIDYVDKILNALNIQR</sequence>
<dbReference type="GO" id="GO:0000270">
    <property type="term" value="P:peptidoglycan metabolic process"/>
    <property type="evidence" value="ECO:0007669"/>
    <property type="project" value="InterPro"/>
</dbReference>
<dbReference type="EMBL" id="CP060096">
    <property type="protein sequence ID" value="QSZ27867.1"/>
    <property type="molecule type" value="Genomic_DNA"/>
</dbReference>
<dbReference type="PANTHER" id="PTHR37423:SF2">
    <property type="entry name" value="MEMBRANE-BOUND LYTIC MUREIN TRANSGLYCOSYLASE C"/>
    <property type="match status" value="1"/>
</dbReference>
<dbReference type="Pfam" id="PF01464">
    <property type="entry name" value="SLT"/>
    <property type="match status" value="1"/>
</dbReference>
<dbReference type="CDD" id="cd00254">
    <property type="entry name" value="LT-like"/>
    <property type="match status" value="1"/>
</dbReference>
<name>A0A975GB69_9THEO</name>